<gene>
    <name evidence="7" type="ORF">H6G03_09730</name>
</gene>
<keyword evidence="1" id="KW-0645">Protease</keyword>
<proteinExistence type="inferred from homology"/>
<dbReference type="InterPro" id="IPR023828">
    <property type="entry name" value="Peptidase_S8_Ser-AS"/>
</dbReference>
<dbReference type="PROSITE" id="PS51892">
    <property type="entry name" value="SUBTILASE"/>
    <property type="match status" value="1"/>
</dbReference>
<reference evidence="7" key="2">
    <citation type="submission" date="2020-08" db="EMBL/GenBank/DDBJ databases">
        <authorList>
            <person name="Chen M."/>
            <person name="Teng W."/>
            <person name="Zhao L."/>
            <person name="Hu C."/>
            <person name="Zhou Y."/>
            <person name="Han B."/>
            <person name="Song L."/>
            <person name="Shu W."/>
        </authorList>
    </citation>
    <scope>NUCLEOTIDE SEQUENCE</scope>
    <source>
        <strain evidence="7">FACHB-1375</strain>
    </source>
</reference>
<keyword evidence="2" id="KW-0378">Hydrolase</keyword>
<reference evidence="7" key="1">
    <citation type="journal article" date="2015" name="ISME J.">
        <title>Draft Genome Sequence of Streptomyces incarnatus NRRL8089, which Produces the Nucleoside Antibiotic Sinefungin.</title>
        <authorList>
            <person name="Oshima K."/>
            <person name="Hattori M."/>
            <person name="Shimizu H."/>
            <person name="Fukuda K."/>
            <person name="Nemoto M."/>
            <person name="Inagaki K."/>
            <person name="Tamura T."/>
        </authorList>
    </citation>
    <scope>NUCLEOTIDE SEQUENCE</scope>
    <source>
        <strain evidence="7">FACHB-1375</strain>
    </source>
</reference>
<dbReference type="SUPFAM" id="SSF49785">
    <property type="entry name" value="Galactose-binding domain-like"/>
    <property type="match status" value="1"/>
</dbReference>
<accession>A0A926VDJ6</accession>
<evidence type="ECO:0000256" key="4">
    <source>
        <dbReference type="PROSITE-ProRule" id="PRU01240"/>
    </source>
</evidence>
<dbReference type="Gene3D" id="3.40.50.200">
    <property type="entry name" value="Peptidase S8/S53 domain"/>
    <property type="match status" value="1"/>
</dbReference>
<dbReference type="EMBL" id="JACJPW010000019">
    <property type="protein sequence ID" value="MBD2181383.1"/>
    <property type="molecule type" value="Genomic_DNA"/>
</dbReference>
<comment type="similarity">
    <text evidence="4">Belongs to the peptidase S8 family.</text>
</comment>
<dbReference type="RefSeq" id="WP_190464148.1">
    <property type="nucleotide sequence ID" value="NZ_JACJPW010000019.1"/>
</dbReference>
<sequence length="532" mass="57881">MLKKNKAWIVLGLSATWLCTPVVALNNNSSVGESGIDALRLHKSPHNLTGRKIAIGQVEIGRPGQFGIDKTGSQNHTVVSVARVFWRDTPAKTDTDVDPHAFSVASMMISRAKAVPGVAPGARLYSSAVGAMDKSGQPEECLASQYVAQQNGGDVRAINYSFGESLERDPRPDAVLDGNALLTQCIDWSARVYDVLHMVAGNQGRGGIPIPTDNFNGINVAFTKRINGVFAKVDFANIGDIAEGIISRLAGREINVGGRRSIGLVAPGHDVTVLNLDGTVSKVSGTSLATPHATATVALIQEFGDRQLSTRQPHWSIDSRRHEVTKVVLLNSADKLKDKGEGLQLGMSKTITDKSNRTWLDSDAYKNDKVPLDLQMGTGQLNAFRAVQQFAGSQWKPSETAPAIGWDYNKAQAGSSVDYVLDKPLQEGSFASITLAWDRMVELNDTNKNGQYDLEETFRDRGLNNLDLYLIPADSNDSAAKICASVSEVDSVEHIFCPVPKTGRYKIRVHYRQQVNEVTQPYAIAWWTVPQK</sequence>
<feature type="signal peptide" evidence="5">
    <location>
        <begin position="1"/>
        <end position="24"/>
    </location>
</feature>
<keyword evidence="3" id="KW-0720">Serine protease</keyword>
<comment type="caution">
    <text evidence="7">The sequence shown here is derived from an EMBL/GenBank/DDBJ whole genome shotgun (WGS) entry which is preliminary data.</text>
</comment>
<organism evidence="7 8">
    <name type="scientific">Aerosakkonema funiforme FACHB-1375</name>
    <dbReference type="NCBI Taxonomy" id="2949571"/>
    <lineage>
        <taxon>Bacteria</taxon>
        <taxon>Bacillati</taxon>
        <taxon>Cyanobacteriota</taxon>
        <taxon>Cyanophyceae</taxon>
        <taxon>Oscillatoriophycideae</taxon>
        <taxon>Aerosakkonematales</taxon>
        <taxon>Aerosakkonemataceae</taxon>
        <taxon>Aerosakkonema</taxon>
    </lineage>
</organism>
<feature type="chain" id="PRO_5037968118" evidence="5">
    <location>
        <begin position="25"/>
        <end position="532"/>
    </location>
</feature>
<protein>
    <submittedName>
        <fullName evidence="7">S8 family serine peptidase</fullName>
    </submittedName>
</protein>
<evidence type="ECO:0000256" key="3">
    <source>
        <dbReference type="ARBA" id="ARBA00022825"/>
    </source>
</evidence>
<dbReference type="Pfam" id="PF00082">
    <property type="entry name" value="Peptidase_S8"/>
    <property type="match status" value="1"/>
</dbReference>
<evidence type="ECO:0000256" key="5">
    <source>
        <dbReference type="SAM" id="SignalP"/>
    </source>
</evidence>
<dbReference type="GO" id="GO:0006508">
    <property type="term" value="P:proteolysis"/>
    <property type="evidence" value="ECO:0007669"/>
    <property type="project" value="UniProtKB-KW"/>
</dbReference>
<evidence type="ECO:0000256" key="2">
    <source>
        <dbReference type="ARBA" id="ARBA00022801"/>
    </source>
</evidence>
<dbReference type="AlphaFoldDB" id="A0A926VDJ6"/>
<dbReference type="Proteomes" id="UP000641646">
    <property type="component" value="Unassembled WGS sequence"/>
</dbReference>
<name>A0A926VDJ6_9CYAN</name>
<keyword evidence="5" id="KW-0732">Signal</keyword>
<keyword evidence="8" id="KW-1185">Reference proteome</keyword>
<comment type="caution">
    <text evidence="4">Lacks conserved residue(s) required for the propagation of feature annotation.</text>
</comment>
<dbReference type="InterPro" id="IPR008979">
    <property type="entry name" value="Galactose-bd-like_sf"/>
</dbReference>
<feature type="domain" description="Peptidase S8/S53" evidence="6">
    <location>
        <begin position="86"/>
        <end position="343"/>
    </location>
</feature>
<evidence type="ECO:0000313" key="7">
    <source>
        <dbReference type="EMBL" id="MBD2181383.1"/>
    </source>
</evidence>
<evidence type="ECO:0000313" key="8">
    <source>
        <dbReference type="Proteomes" id="UP000641646"/>
    </source>
</evidence>
<dbReference type="InterPro" id="IPR036852">
    <property type="entry name" value="Peptidase_S8/S53_dom_sf"/>
</dbReference>
<evidence type="ECO:0000259" key="6">
    <source>
        <dbReference type="Pfam" id="PF00082"/>
    </source>
</evidence>
<evidence type="ECO:0000256" key="1">
    <source>
        <dbReference type="ARBA" id="ARBA00022670"/>
    </source>
</evidence>
<dbReference type="PROSITE" id="PS00138">
    <property type="entry name" value="SUBTILASE_SER"/>
    <property type="match status" value="1"/>
</dbReference>
<dbReference type="GO" id="GO:0004252">
    <property type="term" value="F:serine-type endopeptidase activity"/>
    <property type="evidence" value="ECO:0007669"/>
    <property type="project" value="InterPro"/>
</dbReference>
<dbReference type="Gene3D" id="2.60.120.380">
    <property type="match status" value="1"/>
</dbReference>
<dbReference type="InterPro" id="IPR000209">
    <property type="entry name" value="Peptidase_S8/S53_dom"/>
</dbReference>
<dbReference type="SUPFAM" id="SSF52743">
    <property type="entry name" value="Subtilisin-like"/>
    <property type="match status" value="1"/>
</dbReference>